<protein>
    <submittedName>
        <fullName evidence="1">Uncharacterized protein</fullName>
    </submittedName>
</protein>
<evidence type="ECO:0000313" key="1">
    <source>
        <dbReference type="EMBL" id="KAA6340820.1"/>
    </source>
</evidence>
<sequence length="51" mass="6256">MEDSYEAEDQYMEEEPFYETITPAELSDTEKKEALLIMYNYYCFRSYFNLT</sequence>
<dbReference type="AlphaFoldDB" id="A0A5J4S644"/>
<dbReference type="EMBL" id="SNRY01000431">
    <property type="protein sequence ID" value="KAA6340820.1"/>
    <property type="molecule type" value="Genomic_DNA"/>
</dbReference>
<gene>
    <name evidence="1" type="ORF">EZS27_011338</name>
</gene>
<reference evidence="1" key="1">
    <citation type="submission" date="2019-03" db="EMBL/GenBank/DDBJ databases">
        <title>Single cell metagenomics reveals metabolic interactions within the superorganism composed of flagellate Streblomastix strix and complex community of Bacteroidetes bacteria on its surface.</title>
        <authorList>
            <person name="Treitli S.C."/>
            <person name="Kolisko M."/>
            <person name="Husnik F."/>
            <person name="Keeling P."/>
            <person name="Hampl V."/>
        </authorList>
    </citation>
    <scope>NUCLEOTIDE SEQUENCE</scope>
    <source>
        <strain evidence="1">STM</strain>
    </source>
</reference>
<comment type="caution">
    <text evidence="1">The sequence shown here is derived from an EMBL/GenBank/DDBJ whole genome shotgun (WGS) entry which is preliminary data.</text>
</comment>
<proteinExistence type="predicted"/>
<accession>A0A5J4S644</accession>
<name>A0A5J4S644_9ZZZZ</name>
<organism evidence="1">
    <name type="scientific">termite gut metagenome</name>
    <dbReference type="NCBI Taxonomy" id="433724"/>
    <lineage>
        <taxon>unclassified sequences</taxon>
        <taxon>metagenomes</taxon>
        <taxon>organismal metagenomes</taxon>
    </lineage>
</organism>